<evidence type="ECO:0000256" key="22">
    <source>
        <dbReference type="PIRSR" id="PIRSR634016-3"/>
    </source>
</evidence>
<keyword evidence="13 22" id="KW-0862">Zinc</keyword>
<evidence type="ECO:0000259" key="27">
    <source>
        <dbReference type="Pfam" id="PF17900"/>
    </source>
</evidence>
<name>A0A977TNJ9_HOLOL</name>
<keyword evidence="16 24" id="KW-0482">Metalloprotease</keyword>
<dbReference type="InterPro" id="IPR034016">
    <property type="entry name" value="M1_APN-typ"/>
</dbReference>
<evidence type="ECO:0000256" key="3">
    <source>
        <dbReference type="ARBA" id="ARBA00004609"/>
    </source>
</evidence>
<keyword evidence="5 24" id="KW-0031">Aminopeptidase</keyword>
<evidence type="ECO:0000256" key="4">
    <source>
        <dbReference type="ARBA" id="ARBA00010136"/>
    </source>
</evidence>
<dbReference type="FunFam" id="2.60.40.1910:FF:000008">
    <property type="entry name" value="Aminopeptidase"/>
    <property type="match status" value="1"/>
</dbReference>
<keyword evidence="6" id="KW-1003">Cell membrane</keyword>
<evidence type="ECO:0000256" key="14">
    <source>
        <dbReference type="ARBA" id="ARBA00022968"/>
    </source>
</evidence>
<feature type="domain" description="Aminopeptidase N-like N-terminal" evidence="27">
    <location>
        <begin position="40"/>
        <end position="235"/>
    </location>
</feature>
<evidence type="ECO:0000313" key="28">
    <source>
        <dbReference type="EMBL" id="UXX33471.1"/>
    </source>
</evidence>
<dbReference type="FunFam" id="2.60.40.1730:FF:000012">
    <property type="entry name" value="Aminopeptidase N"/>
    <property type="match status" value="1"/>
</dbReference>
<evidence type="ECO:0000256" key="21">
    <source>
        <dbReference type="PIRSR" id="PIRSR634016-1"/>
    </source>
</evidence>
<evidence type="ECO:0000256" key="17">
    <source>
        <dbReference type="ARBA" id="ARBA00023136"/>
    </source>
</evidence>
<dbReference type="GO" id="GO:0006508">
    <property type="term" value="P:proteolysis"/>
    <property type="evidence" value="ECO:0007669"/>
    <property type="project" value="UniProtKB-KW"/>
</dbReference>
<evidence type="ECO:0000256" key="2">
    <source>
        <dbReference type="ARBA" id="ARBA00004606"/>
    </source>
</evidence>
<dbReference type="GO" id="GO:0005615">
    <property type="term" value="C:extracellular space"/>
    <property type="evidence" value="ECO:0007669"/>
    <property type="project" value="TreeGrafter"/>
</dbReference>
<dbReference type="InterPro" id="IPR050344">
    <property type="entry name" value="Peptidase_M1_aminopeptidases"/>
</dbReference>
<evidence type="ECO:0000256" key="1">
    <source>
        <dbReference type="ARBA" id="ARBA00000098"/>
    </source>
</evidence>
<dbReference type="InterPro" id="IPR024571">
    <property type="entry name" value="ERAP1-like_C_dom"/>
</dbReference>
<evidence type="ECO:0000256" key="16">
    <source>
        <dbReference type="ARBA" id="ARBA00023049"/>
    </source>
</evidence>
<dbReference type="InterPro" id="IPR045357">
    <property type="entry name" value="Aminopeptidase_N-like_N"/>
</dbReference>
<evidence type="ECO:0000256" key="9">
    <source>
        <dbReference type="ARBA" id="ARBA00022692"/>
    </source>
</evidence>
<dbReference type="GO" id="GO:0098552">
    <property type="term" value="C:side of membrane"/>
    <property type="evidence" value="ECO:0007669"/>
    <property type="project" value="UniProtKB-KW"/>
</dbReference>
<dbReference type="GO" id="GO:0043171">
    <property type="term" value="P:peptide catabolic process"/>
    <property type="evidence" value="ECO:0007669"/>
    <property type="project" value="TreeGrafter"/>
</dbReference>
<dbReference type="EMBL" id="MZ533109">
    <property type="protein sequence ID" value="UXX33471.1"/>
    <property type="molecule type" value="mRNA"/>
</dbReference>
<dbReference type="SUPFAM" id="SSF63737">
    <property type="entry name" value="Leukotriene A4 hydrolase N-terminal domain"/>
    <property type="match status" value="1"/>
</dbReference>
<keyword evidence="20" id="KW-0449">Lipoprotein</keyword>
<evidence type="ECO:0000256" key="6">
    <source>
        <dbReference type="ARBA" id="ARBA00022475"/>
    </source>
</evidence>
<dbReference type="Gene3D" id="2.60.40.1910">
    <property type="match status" value="1"/>
</dbReference>
<feature type="site" description="Transition state stabilizer" evidence="23">
    <location>
        <position position="429"/>
    </location>
</feature>
<evidence type="ECO:0000256" key="15">
    <source>
        <dbReference type="ARBA" id="ARBA00022989"/>
    </source>
</evidence>
<accession>A0A977TNJ9</accession>
<dbReference type="FunFam" id="1.25.50.20:FF:000001">
    <property type="entry name" value="Aminopeptidase"/>
    <property type="match status" value="1"/>
</dbReference>
<dbReference type="PANTHER" id="PTHR11533:SF253">
    <property type="entry name" value="AMINOPEPTIDASE-RELATED"/>
    <property type="match status" value="1"/>
</dbReference>
<evidence type="ECO:0000256" key="10">
    <source>
        <dbReference type="ARBA" id="ARBA00022723"/>
    </source>
</evidence>
<evidence type="ECO:0000256" key="11">
    <source>
        <dbReference type="ARBA" id="ARBA00022729"/>
    </source>
</evidence>
<dbReference type="GO" id="GO:0016285">
    <property type="term" value="F:alanyl aminopeptidase activity"/>
    <property type="evidence" value="ECO:0007669"/>
    <property type="project" value="UniProtKB-EC"/>
</dbReference>
<evidence type="ECO:0000256" key="7">
    <source>
        <dbReference type="ARBA" id="ARBA00022622"/>
    </source>
</evidence>
<feature type="binding site" evidence="22">
    <location>
        <position position="366"/>
    </location>
    <ligand>
        <name>Zn(2+)</name>
        <dbReference type="ChEBI" id="CHEBI:29105"/>
        <note>catalytic</note>
    </ligand>
</feature>
<evidence type="ECO:0000259" key="25">
    <source>
        <dbReference type="Pfam" id="PF01433"/>
    </source>
</evidence>
<keyword evidence="11" id="KW-0732">Signal</keyword>
<dbReference type="EC" id="3.4.11.-" evidence="24"/>
<keyword evidence="15" id="KW-1133">Transmembrane helix</keyword>
<dbReference type="FunFam" id="1.10.390.10:FF:000001">
    <property type="entry name" value="Aminopeptidase"/>
    <property type="match status" value="1"/>
</dbReference>
<dbReference type="SUPFAM" id="SSF55486">
    <property type="entry name" value="Metalloproteases ('zincins'), catalytic domain"/>
    <property type="match status" value="1"/>
</dbReference>
<comment type="subcellular location">
    <subcellularLocation>
        <location evidence="3">Cell membrane</location>
        <topology evidence="3">Lipid-anchor</topology>
        <topology evidence="3">GPI-anchor</topology>
    </subcellularLocation>
    <subcellularLocation>
        <location evidence="2">Membrane</location>
        <topology evidence="2">Single-pass type II membrane protein</topology>
    </subcellularLocation>
</comment>
<comment type="cofactor">
    <cofactor evidence="22 24">
        <name>Zn(2+)</name>
        <dbReference type="ChEBI" id="CHEBI:29105"/>
    </cofactor>
    <text evidence="22 24">Binds 1 zinc ion per subunit.</text>
</comment>
<evidence type="ECO:0000256" key="23">
    <source>
        <dbReference type="PIRSR" id="PIRSR634016-4"/>
    </source>
</evidence>
<dbReference type="GO" id="GO:0070006">
    <property type="term" value="F:metalloaminopeptidase activity"/>
    <property type="evidence" value="ECO:0007669"/>
    <property type="project" value="TreeGrafter"/>
</dbReference>
<comment type="similarity">
    <text evidence="4 24">Belongs to the peptidase M1 family.</text>
</comment>
<keyword evidence="10 22" id="KW-0479">Metal-binding</keyword>
<feature type="active site" description="Proton acceptor" evidence="21">
    <location>
        <position position="344"/>
    </location>
</feature>
<reference evidence="28" key="1">
    <citation type="submission" date="2021-07" db="EMBL/GenBank/DDBJ databases">
        <authorList>
            <person name="Xie M."/>
            <person name="Chen H."/>
            <person name="Zhong Y."/>
            <person name="Lin L."/>
            <person name="Zhang G."/>
            <person name="Su W."/>
        </authorList>
    </citation>
    <scope>NUCLEOTIDE SEQUENCE</scope>
</reference>
<dbReference type="Gene3D" id="1.25.50.20">
    <property type="match status" value="1"/>
</dbReference>
<dbReference type="Pfam" id="PF17900">
    <property type="entry name" value="Peptidase_M1_N"/>
    <property type="match status" value="1"/>
</dbReference>
<organism evidence="28">
    <name type="scientific">Holotrichia oblita</name>
    <name type="common">Chafer beetle</name>
    <dbReference type="NCBI Taxonomy" id="644536"/>
    <lineage>
        <taxon>Eukaryota</taxon>
        <taxon>Metazoa</taxon>
        <taxon>Ecdysozoa</taxon>
        <taxon>Arthropoda</taxon>
        <taxon>Hexapoda</taxon>
        <taxon>Insecta</taxon>
        <taxon>Pterygota</taxon>
        <taxon>Neoptera</taxon>
        <taxon>Endopterygota</taxon>
        <taxon>Coleoptera</taxon>
        <taxon>Polyphaga</taxon>
        <taxon>Scarabaeiformia</taxon>
        <taxon>Scarabaeidae</taxon>
        <taxon>Melolonthinae</taxon>
        <taxon>Holotrichia</taxon>
    </lineage>
</organism>
<evidence type="ECO:0000259" key="26">
    <source>
        <dbReference type="Pfam" id="PF11838"/>
    </source>
</evidence>
<dbReference type="GO" id="GO:0005737">
    <property type="term" value="C:cytoplasm"/>
    <property type="evidence" value="ECO:0007669"/>
    <property type="project" value="TreeGrafter"/>
</dbReference>
<keyword evidence="12 24" id="KW-0378">Hydrolase</keyword>
<dbReference type="Gene3D" id="1.10.390.10">
    <property type="entry name" value="Neutral Protease Domain 2"/>
    <property type="match status" value="1"/>
</dbReference>
<dbReference type="Gene3D" id="2.60.40.1730">
    <property type="entry name" value="tricorn interacting facor f3 domain"/>
    <property type="match status" value="1"/>
</dbReference>
<evidence type="ECO:0000256" key="20">
    <source>
        <dbReference type="ARBA" id="ARBA00023288"/>
    </source>
</evidence>
<dbReference type="CDD" id="cd09601">
    <property type="entry name" value="M1_APN-Q_like"/>
    <property type="match status" value="1"/>
</dbReference>
<keyword evidence="7" id="KW-0336">GPI-anchor</keyword>
<keyword evidence="19" id="KW-0325">Glycoprotein</keyword>
<dbReference type="InterPro" id="IPR042097">
    <property type="entry name" value="Aminopeptidase_N-like_N_sf"/>
</dbReference>
<keyword evidence="9" id="KW-0812">Transmembrane</keyword>
<evidence type="ECO:0000256" key="19">
    <source>
        <dbReference type="ARBA" id="ARBA00023180"/>
    </source>
</evidence>
<dbReference type="GO" id="GO:0008270">
    <property type="term" value="F:zinc ion binding"/>
    <property type="evidence" value="ECO:0007669"/>
    <property type="project" value="UniProtKB-UniRule"/>
</dbReference>
<evidence type="ECO:0000256" key="12">
    <source>
        <dbReference type="ARBA" id="ARBA00022801"/>
    </source>
</evidence>
<feature type="domain" description="Peptidase M1 membrane alanine aminopeptidase" evidence="25">
    <location>
        <begin position="272"/>
        <end position="496"/>
    </location>
</feature>
<dbReference type="InterPro" id="IPR027268">
    <property type="entry name" value="Peptidase_M4/M1_CTD_sf"/>
</dbReference>
<dbReference type="GO" id="GO:0042277">
    <property type="term" value="F:peptide binding"/>
    <property type="evidence" value="ECO:0007669"/>
    <property type="project" value="TreeGrafter"/>
</dbReference>
<feature type="domain" description="ERAP1-like C-terminal" evidence="26">
    <location>
        <begin position="578"/>
        <end position="910"/>
    </location>
</feature>
<feature type="binding site" evidence="22">
    <location>
        <position position="347"/>
    </location>
    <ligand>
        <name>Zn(2+)</name>
        <dbReference type="ChEBI" id="CHEBI:29105"/>
        <note>catalytic</note>
    </ligand>
</feature>
<dbReference type="GO" id="GO:0005886">
    <property type="term" value="C:plasma membrane"/>
    <property type="evidence" value="ECO:0007669"/>
    <property type="project" value="UniProtKB-SubCell"/>
</dbReference>
<dbReference type="Pfam" id="PF01433">
    <property type="entry name" value="Peptidase_M1"/>
    <property type="match status" value="1"/>
</dbReference>
<evidence type="ECO:0000256" key="18">
    <source>
        <dbReference type="ARBA" id="ARBA00023157"/>
    </source>
</evidence>
<sequence length="932" mass="107777">METYVRVYLMFVFFGTALSYRLLESTGTALGYRLPESVIPSEYKVQITTNLGDEGGKFDFYGKVTIDVTCTSPTKNITLHSKNLRIKKENVHVYPLESKSDKHLKVTGVDHVKNDDFLIISLSEALKDGHKYKIEISFDADLEEGLAGYYKSYYTDKTGKKTWLAVTQFEPSDARRAFPCFDEPAMKAKFKVTLGRTQKYTSISNMPVIKTEPIHDKPGWEWDTFETSVPMSTYLVAFAVTDFSFEVAPKYGNNVTFRVWSRKEALNQIEFAKDIGPKALSFYEDYFDIKYPLPKQDMIALPEFSAGAMENWGLITYRETYLLYDPKQSSQYNKASVASVIAHELAHQWFGNLVTMKWWTDIWLNEGFATYMSALAVDHSFPEWKYLEEETVDNILAVFSFDSLKHSHPVSVPIGNPKEIDEIFDTISYKKGSYLLHMIANFLGQETLRKGVSHYLKIHKYSNAEKDDLWHSITDDAHRSSTLQKNLTVKTVMDSWALQTGYPLLTVKRNYGHGTVEVKQERFLRDRSQPETDPTKWWVPLSYTTESENAFNDTTARMWLPPDQDKLIIEGFPKDSDWVIFNIKASGLYRVNYDEKNWNLLIEALKSDNFKKIPILNRVLLIDNSAQLAWTGRLDYRIFFNVVGYLEQENEYLPWKAAIRSIDNLDNLLKRTAVYGDFKDYLKKIIKPIYDKIGGFQNVDEKNSRYDVLQHKVLATQIACRYRIEHCVTEAVELFKTYQTNNTKEHVPENDAIPNDLRGVVFCFSIKYGGQAEWNFLWNQYLTSNVASVKNTILKALGCTRQTWLMQRYLEWSVSNHSGIRKQDITTVFSSVIGNDVGFHISKNFIQDHVKEIYNRIKPTVGKLSHIINNLASSMITFGEYEWLKHLTDTNSEYFREIKNGVSQALETAKLNAQWHEANYNGIKEHLKEFKS</sequence>
<evidence type="ECO:0000256" key="24">
    <source>
        <dbReference type="RuleBase" id="RU364040"/>
    </source>
</evidence>
<keyword evidence="17" id="KW-0472">Membrane</keyword>
<dbReference type="PANTHER" id="PTHR11533">
    <property type="entry name" value="PROTEASE M1 ZINC METALLOPROTEASE"/>
    <property type="match status" value="1"/>
</dbReference>
<dbReference type="AlphaFoldDB" id="A0A977TNJ9"/>
<evidence type="ECO:0000256" key="5">
    <source>
        <dbReference type="ARBA" id="ARBA00022438"/>
    </source>
</evidence>
<protein>
    <recommendedName>
        <fullName evidence="24">Aminopeptidase</fullName>
        <ecNumber evidence="24">3.4.11.-</ecNumber>
    </recommendedName>
</protein>
<keyword evidence="18" id="KW-1015">Disulfide bond</keyword>
<dbReference type="Pfam" id="PF11838">
    <property type="entry name" value="ERAP1_C"/>
    <property type="match status" value="1"/>
</dbReference>
<feature type="binding site" evidence="22">
    <location>
        <position position="343"/>
    </location>
    <ligand>
        <name>Zn(2+)</name>
        <dbReference type="ChEBI" id="CHEBI:29105"/>
        <note>catalytic</note>
    </ligand>
</feature>
<evidence type="ECO:0000256" key="8">
    <source>
        <dbReference type="ARBA" id="ARBA00022670"/>
    </source>
</evidence>
<dbReference type="InterPro" id="IPR001930">
    <property type="entry name" value="Peptidase_M1"/>
</dbReference>
<proteinExistence type="evidence at transcript level"/>
<dbReference type="PRINTS" id="PR00756">
    <property type="entry name" value="ALADIPTASE"/>
</dbReference>
<comment type="catalytic activity">
    <reaction evidence="1">
        <text>Release of an N-terminal amino acid, Xaa-|-Yaa- from a peptide, amide or arylamide. Xaa is preferably Ala, but may be most amino acids including Pro (slow action). When a terminal hydrophobic residue is followed by a prolyl residue, the two may be released as an intact Xaa-Pro dipeptide.</text>
        <dbReference type="EC" id="3.4.11.2"/>
    </reaction>
</comment>
<evidence type="ECO:0000256" key="13">
    <source>
        <dbReference type="ARBA" id="ARBA00022833"/>
    </source>
</evidence>
<dbReference type="InterPro" id="IPR014782">
    <property type="entry name" value="Peptidase_M1_dom"/>
</dbReference>
<keyword evidence="8 24" id="KW-0645">Protease</keyword>
<keyword evidence="14" id="KW-0735">Signal-anchor</keyword>